<proteinExistence type="predicted"/>
<comment type="caution">
    <text evidence="2">The sequence shown here is derived from an EMBL/GenBank/DDBJ whole genome shotgun (WGS) entry which is preliminary data.</text>
</comment>
<keyword evidence="1" id="KW-0175">Coiled coil</keyword>
<sequence length="134" mass="16203">MGISYKNGSGCPDPTAYYAVQHMEAEEKRLYIRYPTGQMVLEIERFFPCTVVKARKLSPLIRRYCEKSEKEKLRQFLVKQEMNYRSRIKAYQNREKKTEDESEKRELQRCIRECERILRRIKRNMEILIEEGTV</sequence>
<dbReference type="Proteomes" id="UP000580130">
    <property type="component" value="Unassembled WGS sequence"/>
</dbReference>
<evidence type="ECO:0000313" key="3">
    <source>
        <dbReference type="Proteomes" id="UP000580130"/>
    </source>
</evidence>
<accession>A0A848CGN0</accession>
<name>A0A848CGN0_9FIRM</name>
<dbReference type="AlphaFoldDB" id="A0A848CGN0"/>
<organism evidence="2 3">
    <name type="scientific">Dorea formicigenerans</name>
    <dbReference type="NCBI Taxonomy" id="39486"/>
    <lineage>
        <taxon>Bacteria</taxon>
        <taxon>Bacillati</taxon>
        <taxon>Bacillota</taxon>
        <taxon>Clostridia</taxon>
        <taxon>Lachnospirales</taxon>
        <taxon>Lachnospiraceae</taxon>
        <taxon>Dorea</taxon>
    </lineage>
</organism>
<protein>
    <submittedName>
        <fullName evidence="2">Uncharacterized protein</fullName>
    </submittedName>
</protein>
<dbReference type="EMBL" id="JABAFX010000001">
    <property type="protein sequence ID" value="NME56012.1"/>
    <property type="molecule type" value="Genomic_DNA"/>
</dbReference>
<gene>
    <name evidence="2" type="ORF">HF855_00875</name>
</gene>
<dbReference type="RefSeq" id="WP_168932894.1">
    <property type="nucleotide sequence ID" value="NZ_JABAFX010000001.1"/>
</dbReference>
<reference evidence="2 3" key="1">
    <citation type="submission" date="2020-04" db="EMBL/GenBank/DDBJ databases">
        <authorList>
            <person name="Hitch T.C.A."/>
            <person name="Wylensek D."/>
            <person name="Clavel T."/>
        </authorList>
    </citation>
    <scope>NUCLEOTIDE SEQUENCE [LARGE SCALE GENOMIC DNA]</scope>
    <source>
        <strain evidence="2 3">BSM-383-APC-5F</strain>
    </source>
</reference>
<evidence type="ECO:0000313" key="2">
    <source>
        <dbReference type="EMBL" id="NME56012.1"/>
    </source>
</evidence>
<feature type="coiled-coil region" evidence="1">
    <location>
        <begin position="81"/>
        <end position="131"/>
    </location>
</feature>
<evidence type="ECO:0000256" key="1">
    <source>
        <dbReference type="SAM" id="Coils"/>
    </source>
</evidence>